<accession>A0A8J3CX64</accession>
<reference evidence="2" key="1">
    <citation type="journal article" date="2014" name="Int. J. Syst. Evol. Microbiol.">
        <title>Complete genome sequence of Corynebacterium casei LMG S-19264T (=DSM 44701T), isolated from a smear-ripened cheese.</title>
        <authorList>
            <consortium name="US DOE Joint Genome Institute (JGI-PGF)"/>
            <person name="Walter F."/>
            <person name="Albersmeier A."/>
            <person name="Kalinowski J."/>
            <person name="Ruckert C."/>
        </authorList>
    </citation>
    <scope>NUCLEOTIDE SEQUENCE</scope>
    <source>
        <strain evidence="2">KCTC 23224</strain>
    </source>
</reference>
<dbReference type="PANTHER" id="PTHR37691">
    <property type="entry name" value="BLR3518 PROTEIN"/>
    <property type="match status" value="1"/>
</dbReference>
<keyword evidence="3" id="KW-1185">Reference proteome</keyword>
<dbReference type="RefSeq" id="WP_189580040.1">
    <property type="nucleotide sequence ID" value="NZ_BMYF01000007.1"/>
</dbReference>
<dbReference type="Gene3D" id="3.40.1260.10">
    <property type="entry name" value="DsrEFH-like"/>
    <property type="match status" value="1"/>
</dbReference>
<dbReference type="SUPFAM" id="SSF75169">
    <property type="entry name" value="DsrEFH-like"/>
    <property type="match status" value="1"/>
</dbReference>
<evidence type="ECO:0000256" key="1">
    <source>
        <dbReference type="SAM" id="SignalP"/>
    </source>
</evidence>
<keyword evidence="1" id="KW-0732">Signal</keyword>
<comment type="caution">
    <text evidence="2">The sequence shown here is derived from an EMBL/GenBank/DDBJ whole genome shotgun (WGS) entry which is preliminary data.</text>
</comment>
<sequence>MKKILPLALFLFSLSILSHAQVVSEAPHRIIYQLTDGDVDVHEKFLRQLENIFRAAPNAQIEVVTHGMGIDLMRNTNNLYTERIAALVEKGVEFMICENTLAQRKLEKGQFLELAGFVPAGVLEIVMKQEKGWIYIKAGI</sequence>
<protein>
    <recommendedName>
        <fullName evidence="4">Intracellular sulfur oxidation protein, DsrE/DsrF family</fullName>
    </recommendedName>
</protein>
<dbReference type="Pfam" id="PF02635">
    <property type="entry name" value="DsrE"/>
    <property type="match status" value="1"/>
</dbReference>
<gene>
    <name evidence="2" type="ORF">GCM10008106_14510</name>
</gene>
<dbReference type="InterPro" id="IPR003787">
    <property type="entry name" value="Sulphur_relay_DsrE/F-like"/>
</dbReference>
<reference evidence="2" key="2">
    <citation type="submission" date="2020-09" db="EMBL/GenBank/DDBJ databases">
        <authorList>
            <person name="Sun Q."/>
            <person name="Kim S."/>
        </authorList>
    </citation>
    <scope>NUCLEOTIDE SEQUENCE</scope>
    <source>
        <strain evidence="2">KCTC 23224</strain>
    </source>
</reference>
<feature type="signal peptide" evidence="1">
    <location>
        <begin position="1"/>
        <end position="20"/>
    </location>
</feature>
<evidence type="ECO:0000313" key="2">
    <source>
        <dbReference type="EMBL" id="GHB34323.1"/>
    </source>
</evidence>
<evidence type="ECO:0008006" key="4">
    <source>
        <dbReference type="Google" id="ProtNLM"/>
    </source>
</evidence>
<dbReference type="EMBL" id="BMYF01000007">
    <property type="protein sequence ID" value="GHB34323.1"/>
    <property type="molecule type" value="Genomic_DNA"/>
</dbReference>
<proteinExistence type="predicted"/>
<feature type="chain" id="PRO_5035247784" description="Intracellular sulfur oxidation protein, DsrE/DsrF family" evidence="1">
    <location>
        <begin position="21"/>
        <end position="140"/>
    </location>
</feature>
<name>A0A8J3CX64_9BACT</name>
<organism evidence="2 3">
    <name type="scientific">Mongoliitalea lutea</name>
    <dbReference type="NCBI Taxonomy" id="849756"/>
    <lineage>
        <taxon>Bacteria</taxon>
        <taxon>Pseudomonadati</taxon>
        <taxon>Bacteroidota</taxon>
        <taxon>Cytophagia</taxon>
        <taxon>Cytophagales</taxon>
        <taxon>Cyclobacteriaceae</taxon>
        <taxon>Mongoliitalea</taxon>
    </lineage>
</organism>
<dbReference type="InterPro" id="IPR027396">
    <property type="entry name" value="DsrEFH-like"/>
</dbReference>
<dbReference type="PANTHER" id="PTHR37691:SF1">
    <property type="entry name" value="BLR3518 PROTEIN"/>
    <property type="match status" value="1"/>
</dbReference>
<evidence type="ECO:0000313" key="3">
    <source>
        <dbReference type="Proteomes" id="UP000642809"/>
    </source>
</evidence>
<dbReference type="AlphaFoldDB" id="A0A8J3CX64"/>
<dbReference type="Proteomes" id="UP000642809">
    <property type="component" value="Unassembled WGS sequence"/>
</dbReference>